<dbReference type="CDD" id="cd02809">
    <property type="entry name" value="alpha_hydroxyacid_oxid_FMN"/>
    <property type="match status" value="1"/>
</dbReference>
<dbReference type="Proteomes" id="UP001595377">
    <property type="component" value="Unassembled WGS sequence"/>
</dbReference>
<protein>
    <submittedName>
        <fullName evidence="7">Alpha-hydroxy acid oxidase</fullName>
        <ecNumber evidence="7">1.-.-.-</ecNumber>
    </submittedName>
</protein>
<dbReference type="InterPro" id="IPR037396">
    <property type="entry name" value="FMN_HAD"/>
</dbReference>
<evidence type="ECO:0000256" key="2">
    <source>
        <dbReference type="ARBA" id="ARBA00022630"/>
    </source>
</evidence>
<dbReference type="GO" id="GO:0016491">
    <property type="term" value="F:oxidoreductase activity"/>
    <property type="evidence" value="ECO:0007669"/>
    <property type="project" value="UniProtKB-KW"/>
</dbReference>
<organism evidence="7 8">
    <name type="scientific">Shinella pollutisoli</name>
    <dbReference type="NCBI Taxonomy" id="2250594"/>
    <lineage>
        <taxon>Bacteria</taxon>
        <taxon>Pseudomonadati</taxon>
        <taxon>Pseudomonadota</taxon>
        <taxon>Alphaproteobacteria</taxon>
        <taxon>Hyphomicrobiales</taxon>
        <taxon>Rhizobiaceae</taxon>
        <taxon>Shinella</taxon>
    </lineage>
</organism>
<evidence type="ECO:0000256" key="5">
    <source>
        <dbReference type="ARBA" id="ARBA00024042"/>
    </source>
</evidence>
<name>A0ABV7DKP5_9HYPH</name>
<keyword evidence="8" id="KW-1185">Reference proteome</keyword>
<keyword evidence="4 7" id="KW-0560">Oxidoreductase</keyword>
<sequence>MPEKSSETVPRDHRFTSIDAVREIARRRLPRMVFDFADGGAETERTMRRNEEAFGNLQLMPRPLSGGAERDLSVTLLGTRLSMPLIIGPTGFAGLFWPQGELAAARAAHAAGTAYVMSHASTITIERLARDAAGPNWFQNFIYRDRGLTRSFAERALASGYDAMVITIDNQVPGFRERDVRNGFVVPPRITVRNAVDLILHPGWGLRMLRTPNLTFANYASAEHASIMALSAYMASNLNPDVSWDDIDAARRTWPGKLLVKGILHPLDAVEAIERGADGIIVSNHGGRQLDGAPATIEVLPAIVEAVAGRVPVLLDGGVRRGADVVRARALGAAACLIGRPQLWGLAAGGEYGVRQVLEILREEMDRVLALCGIRSVADIDASCLRREGNPGSDPASGTV</sequence>
<evidence type="ECO:0000256" key="3">
    <source>
        <dbReference type="ARBA" id="ARBA00022643"/>
    </source>
</evidence>
<keyword evidence="3" id="KW-0288">FMN</keyword>
<dbReference type="Pfam" id="PF01070">
    <property type="entry name" value="FMN_dh"/>
    <property type="match status" value="1"/>
</dbReference>
<dbReference type="InterPro" id="IPR012133">
    <property type="entry name" value="Alpha-hydoxy_acid_DH_FMN"/>
</dbReference>
<comment type="caution">
    <text evidence="7">The sequence shown here is derived from an EMBL/GenBank/DDBJ whole genome shotgun (WGS) entry which is preliminary data.</text>
</comment>
<dbReference type="PANTHER" id="PTHR10578:SF107">
    <property type="entry name" value="2-HYDROXYACID OXIDASE 1"/>
    <property type="match status" value="1"/>
</dbReference>
<keyword evidence="2" id="KW-0285">Flavoprotein</keyword>
<dbReference type="RefSeq" id="WP_257314805.1">
    <property type="nucleotide sequence ID" value="NZ_JANFDG010000007.1"/>
</dbReference>
<dbReference type="EC" id="1.-.-.-" evidence="7"/>
<feature type="domain" description="FMN hydroxy acid dehydrogenase" evidence="6">
    <location>
        <begin position="10"/>
        <end position="390"/>
    </location>
</feature>
<evidence type="ECO:0000313" key="8">
    <source>
        <dbReference type="Proteomes" id="UP001595377"/>
    </source>
</evidence>
<dbReference type="PROSITE" id="PS00557">
    <property type="entry name" value="FMN_HYDROXY_ACID_DH_1"/>
    <property type="match status" value="1"/>
</dbReference>
<accession>A0ABV7DKP5</accession>
<proteinExistence type="inferred from homology"/>
<comment type="similarity">
    <text evidence="5">Belongs to the FMN-dependent alpha-hydroxy acid dehydrogenase family.</text>
</comment>
<evidence type="ECO:0000256" key="4">
    <source>
        <dbReference type="ARBA" id="ARBA00023002"/>
    </source>
</evidence>
<dbReference type="PANTHER" id="PTHR10578">
    <property type="entry name" value="S -2-HYDROXY-ACID OXIDASE-RELATED"/>
    <property type="match status" value="1"/>
</dbReference>
<dbReference type="InterPro" id="IPR000262">
    <property type="entry name" value="FMN-dep_DH"/>
</dbReference>
<gene>
    <name evidence="7" type="ORF">ACFOHH_20660</name>
</gene>
<dbReference type="PROSITE" id="PS51349">
    <property type="entry name" value="FMN_HYDROXY_ACID_DH_2"/>
    <property type="match status" value="1"/>
</dbReference>
<comment type="cofactor">
    <cofactor evidence="1">
        <name>FMN</name>
        <dbReference type="ChEBI" id="CHEBI:58210"/>
    </cofactor>
</comment>
<dbReference type="Gene3D" id="3.20.20.70">
    <property type="entry name" value="Aldolase class I"/>
    <property type="match status" value="1"/>
</dbReference>
<dbReference type="EMBL" id="JBHRSP010000034">
    <property type="protein sequence ID" value="MFC3075535.1"/>
    <property type="molecule type" value="Genomic_DNA"/>
</dbReference>
<reference evidence="8" key="1">
    <citation type="journal article" date="2019" name="Int. J. Syst. Evol. Microbiol.">
        <title>The Global Catalogue of Microorganisms (GCM) 10K type strain sequencing project: providing services to taxonomists for standard genome sequencing and annotation.</title>
        <authorList>
            <consortium name="The Broad Institute Genomics Platform"/>
            <consortium name="The Broad Institute Genome Sequencing Center for Infectious Disease"/>
            <person name="Wu L."/>
            <person name="Ma J."/>
        </authorList>
    </citation>
    <scope>NUCLEOTIDE SEQUENCE [LARGE SCALE GENOMIC DNA]</scope>
    <source>
        <strain evidence="8">KCTC 52677</strain>
    </source>
</reference>
<evidence type="ECO:0000313" key="7">
    <source>
        <dbReference type="EMBL" id="MFC3075535.1"/>
    </source>
</evidence>
<dbReference type="InterPro" id="IPR008259">
    <property type="entry name" value="FMN_hydac_DH_AS"/>
</dbReference>
<evidence type="ECO:0000259" key="6">
    <source>
        <dbReference type="PROSITE" id="PS51349"/>
    </source>
</evidence>
<dbReference type="InterPro" id="IPR013785">
    <property type="entry name" value="Aldolase_TIM"/>
</dbReference>
<dbReference type="SUPFAM" id="SSF51395">
    <property type="entry name" value="FMN-linked oxidoreductases"/>
    <property type="match status" value="1"/>
</dbReference>
<evidence type="ECO:0000256" key="1">
    <source>
        <dbReference type="ARBA" id="ARBA00001917"/>
    </source>
</evidence>
<dbReference type="PIRSF" id="PIRSF000138">
    <property type="entry name" value="Al-hdrx_acd_dh"/>
    <property type="match status" value="1"/>
</dbReference>